<dbReference type="Pfam" id="PF00353">
    <property type="entry name" value="HemolysinCabind"/>
    <property type="match status" value="4"/>
</dbReference>
<dbReference type="OrthoDB" id="1676884at2"/>
<sequence length="246" mass="25950">MAVINGDKGNNTLVGTRFDDEINGFDGRDVLIGNRGDDTLNGGDDSDLLFGGRGHDSLNGGGHDDFLFGNQGDDILDGDTGNDRLFGGSGNDNLMGSFGKDTLNGGSGDDTLVGVDIFDEQPGQLERDTLTGGSGKDTFVLGDTQTVYYDDSQVRFIIQPPPTEPPPSYALITDFEPGKDVIQLKGAIEYTLEDVELLNGVSGLGIFFDADGFDGNGSEQLIGIIQSEESLDGLQINIGRAITTIS</sequence>
<dbReference type="Proteomes" id="UP000003959">
    <property type="component" value="Unassembled WGS sequence"/>
</dbReference>
<dbReference type="Gene3D" id="2.150.10.10">
    <property type="entry name" value="Serralysin-like metalloprotease, C-terminal"/>
    <property type="match status" value="2"/>
</dbReference>
<keyword evidence="4" id="KW-1185">Reference proteome</keyword>
<reference evidence="4" key="1">
    <citation type="journal article" date="2011" name="Proc. Natl. Acad. Sci. U.S.A.">
        <title>Genomic insights into the physiology and ecology of the marine filamentous cyanobacterium Lyngbya majuscula.</title>
        <authorList>
            <person name="Jones A.C."/>
            <person name="Monroe E.A."/>
            <person name="Podell S."/>
            <person name="Hess W.R."/>
            <person name="Klages S."/>
            <person name="Esquenazi E."/>
            <person name="Niessen S."/>
            <person name="Hoover H."/>
            <person name="Rothmann M."/>
            <person name="Lasken R.S."/>
            <person name="Yates J.R.III."/>
            <person name="Reinhardt R."/>
            <person name="Kube M."/>
            <person name="Burkart M.D."/>
            <person name="Allen E.E."/>
            <person name="Dorrestein P.C."/>
            <person name="Gerwick W.H."/>
            <person name="Gerwick L."/>
        </authorList>
    </citation>
    <scope>NUCLEOTIDE SEQUENCE [LARGE SCALE GENOMIC DNA]</scope>
    <source>
        <strain evidence="4">3L</strain>
    </source>
</reference>
<dbReference type="InterPro" id="IPR011049">
    <property type="entry name" value="Serralysin-like_metalloprot_C"/>
</dbReference>
<dbReference type="GO" id="GO:0005576">
    <property type="term" value="C:extracellular region"/>
    <property type="evidence" value="ECO:0007669"/>
    <property type="project" value="UniProtKB-SubCell"/>
</dbReference>
<protein>
    <submittedName>
        <fullName evidence="3">Hemolysin-type calcium-binding repeat protein</fullName>
    </submittedName>
</protein>
<gene>
    <name evidence="3" type="ORF">LYNGBM3L_75980</name>
</gene>
<evidence type="ECO:0000256" key="1">
    <source>
        <dbReference type="ARBA" id="ARBA00004613"/>
    </source>
</evidence>
<proteinExistence type="predicted"/>
<dbReference type="RefSeq" id="WP_008183872.1">
    <property type="nucleotide sequence ID" value="NZ_GL890901.1"/>
</dbReference>
<dbReference type="SUPFAM" id="SSF51120">
    <property type="entry name" value="beta-Roll"/>
    <property type="match status" value="1"/>
</dbReference>
<evidence type="ECO:0000313" key="3">
    <source>
        <dbReference type="EMBL" id="EGJ32830.1"/>
    </source>
</evidence>
<dbReference type="PANTHER" id="PTHR38340:SF1">
    <property type="entry name" value="S-LAYER PROTEIN"/>
    <property type="match status" value="1"/>
</dbReference>
<dbReference type="AlphaFoldDB" id="F4XRI7"/>
<dbReference type="InterPro" id="IPR018511">
    <property type="entry name" value="Hemolysin-typ_Ca-bd_CS"/>
</dbReference>
<dbReference type="PROSITE" id="PS00330">
    <property type="entry name" value="HEMOLYSIN_CALCIUM"/>
    <property type="match status" value="1"/>
</dbReference>
<dbReference type="HOGENOM" id="CLU_1128078_0_0_3"/>
<dbReference type="PANTHER" id="PTHR38340">
    <property type="entry name" value="S-LAYER PROTEIN"/>
    <property type="match status" value="1"/>
</dbReference>
<dbReference type="InterPro" id="IPR001343">
    <property type="entry name" value="Hemolysn_Ca-bd"/>
</dbReference>
<keyword evidence="2" id="KW-0964">Secreted</keyword>
<name>F4XRI7_9CYAN</name>
<dbReference type="PRINTS" id="PR00313">
    <property type="entry name" value="CABNDNGRPT"/>
</dbReference>
<comment type="subcellular location">
    <subcellularLocation>
        <location evidence="1">Secreted</location>
    </subcellularLocation>
</comment>
<evidence type="ECO:0000313" key="4">
    <source>
        <dbReference type="Proteomes" id="UP000003959"/>
    </source>
</evidence>
<dbReference type="InterPro" id="IPR050557">
    <property type="entry name" value="RTX_toxin/Mannuronan_C5-epim"/>
</dbReference>
<dbReference type="EMBL" id="GL890901">
    <property type="protein sequence ID" value="EGJ32830.1"/>
    <property type="molecule type" value="Genomic_DNA"/>
</dbReference>
<dbReference type="GO" id="GO:0005509">
    <property type="term" value="F:calcium ion binding"/>
    <property type="evidence" value="ECO:0007669"/>
    <property type="project" value="InterPro"/>
</dbReference>
<dbReference type="eggNOG" id="COG2931">
    <property type="taxonomic scope" value="Bacteria"/>
</dbReference>
<accession>F4XRI7</accession>
<evidence type="ECO:0000256" key="2">
    <source>
        <dbReference type="ARBA" id="ARBA00022525"/>
    </source>
</evidence>
<organism evidence="3 4">
    <name type="scientific">Moorena producens 3L</name>
    <dbReference type="NCBI Taxonomy" id="489825"/>
    <lineage>
        <taxon>Bacteria</taxon>
        <taxon>Bacillati</taxon>
        <taxon>Cyanobacteriota</taxon>
        <taxon>Cyanophyceae</taxon>
        <taxon>Coleofasciculales</taxon>
        <taxon>Coleofasciculaceae</taxon>
        <taxon>Moorena</taxon>
    </lineage>
</organism>